<name>A0A8C3H8D7_CHRPI</name>
<dbReference type="GO" id="GO:0030291">
    <property type="term" value="F:protein serine/threonine kinase inhibitor activity"/>
    <property type="evidence" value="ECO:0007669"/>
    <property type="project" value="Ensembl"/>
</dbReference>
<dbReference type="Ensembl" id="ENSCPBT00000010191.1">
    <property type="protein sequence ID" value="ENSCPBP00000008486.1"/>
    <property type="gene ID" value="ENSCPBG00000006590.1"/>
</dbReference>
<feature type="region of interest" description="Disordered" evidence="1">
    <location>
        <begin position="1"/>
        <end position="24"/>
    </location>
</feature>
<organism evidence="3 4">
    <name type="scientific">Chrysemys picta bellii</name>
    <name type="common">Western painted turtle</name>
    <name type="synonym">Emys bellii</name>
    <dbReference type="NCBI Taxonomy" id="8478"/>
    <lineage>
        <taxon>Eukaryota</taxon>
        <taxon>Metazoa</taxon>
        <taxon>Chordata</taxon>
        <taxon>Craniata</taxon>
        <taxon>Vertebrata</taxon>
        <taxon>Euteleostomi</taxon>
        <taxon>Archelosauria</taxon>
        <taxon>Testudinata</taxon>
        <taxon>Testudines</taxon>
        <taxon>Cryptodira</taxon>
        <taxon>Durocryptodira</taxon>
        <taxon>Testudinoidea</taxon>
        <taxon>Emydidae</taxon>
        <taxon>Chrysemys</taxon>
    </lineage>
</organism>
<dbReference type="GO" id="GO:1904262">
    <property type="term" value="P:negative regulation of TORC1 signaling"/>
    <property type="evidence" value="ECO:0007669"/>
    <property type="project" value="Ensembl"/>
</dbReference>
<keyword evidence="4" id="KW-1185">Reference proteome</keyword>
<dbReference type="Pfam" id="PF15798">
    <property type="entry name" value="PRAS"/>
    <property type="match status" value="1"/>
</dbReference>
<feature type="region of interest" description="Disordered" evidence="1">
    <location>
        <begin position="129"/>
        <end position="267"/>
    </location>
</feature>
<evidence type="ECO:0000313" key="4">
    <source>
        <dbReference type="Proteomes" id="UP000694380"/>
    </source>
</evidence>
<dbReference type="GeneTree" id="ENSGT00390000017397"/>
<evidence type="ECO:0000256" key="1">
    <source>
        <dbReference type="SAM" id="MobiDB-lite"/>
    </source>
</evidence>
<dbReference type="GO" id="GO:0045792">
    <property type="term" value="P:negative regulation of cell size"/>
    <property type="evidence" value="ECO:0007669"/>
    <property type="project" value="Ensembl"/>
</dbReference>
<evidence type="ECO:0000313" key="3">
    <source>
        <dbReference type="Ensembl" id="ENSCPBP00000008486.1"/>
    </source>
</evidence>
<gene>
    <name evidence="3" type="primary">AKT1S1</name>
</gene>
<dbReference type="GO" id="GO:0048011">
    <property type="term" value="P:neurotrophin TRK receptor signaling pathway"/>
    <property type="evidence" value="ECO:0007669"/>
    <property type="project" value="InterPro"/>
</dbReference>
<feature type="compositionally biased region" description="Acidic residues" evidence="1">
    <location>
        <begin position="189"/>
        <end position="214"/>
    </location>
</feature>
<dbReference type="GO" id="GO:0031931">
    <property type="term" value="C:TORC1 complex"/>
    <property type="evidence" value="ECO:0007669"/>
    <property type="project" value="Ensembl"/>
</dbReference>
<sequence>MVQGPAEKAGDFGEAPESGRVGVLQETLGGERVTLGWEPPEPGENPGVLAPRMTGMADNHRESWAGLVAEAERYRRRTGNEVVLITAYRAPQPGGFAYTQHGCGALGDAARRYLEDIAVVHKTTAFTYAARPPPAPRPPPSPYSRSCPPPWGGQEEEEEEEEKNMPPPTPEVVASPHGPFCGSPGLFVMDEDSPSQDYEPFFDSDPESTDDGSLSEEAPVLPPPAPPNHQYAKSLPVSVPVWAFRQPGPEQRSSDEENAKHSSPDLEKIAASMRALALRGSDGTEMFGDLPRPRLNTGDLQKLQRKY</sequence>
<dbReference type="InterPro" id="IPR055192">
    <property type="entry name" value="PRAS_NT"/>
</dbReference>
<dbReference type="GO" id="GO:0002181">
    <property type="term" value="P:cytoplasmic translation"/>
    <property type="evidence" value="ECO:0007669"/>
    <property type="project" value="Ensembl"/>
</dbReference>
<evidence type="ECO:0000259" key="2">
    <source>
        <dbReference type="Pfam" id="PF22911"/>
    </source>
</evidence>
<dbReference type="AlphaFoldDB" id="A0A8C3H8D7"/>
<accession>A0A8C3H8D7</accession>
<dbReference type="InterPro" id="IPR026682">
    <property type="entry name" value="AKT1S1"/>
</dbReference>
<reference evidence="3" key="2">
    <citation type="submission" date="2025-09" db="UniProtKB">
        <authorList>
            <consortium name="Ensembl"/>
        </authorList>
    </citation>
    <scope>IDENTIFICATION</scope>
</reference>
<feature type="region of interest" description="Disordered" evidence="1">
    <location>
        <begin position="282"/>
        <end position="307"/>
    </location>
</feature>
<protein>
    <submittedName>
        <fullName evidence="3">AKT1 substrate 1</fullName>
    </submittedName>
</protein>
<dbReference type="GO" id="GO:0038202">
    <property type="term" value="P:TORC1 signaling"/>
    <property type="evidence" value="ECO:0007669"/>
    <property type="project" value="Ensembl"/>
</dbReference>
<dbReference type="Pfam" id="PF22911">
    <property type="entry name" value="PRAS_NT"/>
    <property type="match status" value="1"/>
</dbReference>
<dbReference type="GO" id="GO:0045947">
    <property type="term" value="P:negative regulation of translational initiation"/>
    <property type="evidence" value="ECO:0007669"/>
    <property type="project" value="Ensembl"/>
</dbReference>
<feature type="compositionally biased region" description="Basic and acidic residues" evidence="1">
    <location>
        <begin position="252"/>
        <end position="267"/>
    </location>
</feature>
<dbReference type="GO" id="GO:0045948">
    <property type="term" value="P:positive regulation of translational initiation"/>
    <property type="evidence" value="ECO:0007669"/>
    <property type="project" value="Ensembl"/>
</dbReference>
<dbReference type="GO" id="GO:0005829">
    <property type="term" value="C:cytosol"/>
    <property type="evidence" value="ECO:0007669"/>
    <property type="project" value="Ensembl"/>
</dbReference>
<reference evidence="3" key="1">
    <citation type="submission" date="2025-08" db="UniProtKB">
        <authorList>
            <consortium name="Ensembl"/>
        </authorList>
    </citation>
    <scope>IDENTIFICATION</scope>
</reference>
<proteinExistence type="predicted"/>
<feature type="domain" description="Proline-rich AKT1 substrate 1 N-terminal" evidence="2">
    <location>
        <begin position="60"/>
        <end position="125"/>
    </location>
</feature>
<dbReference type="Proteomes" id="UP000694380">
    <property type="component" value="Unplaced"/>
</dbReference>
<dbReference type="PANTHER" id="PTHR21844:SF2">
    <property type="entry name" value="PROLINE-RICH AKT1 SUBSTRATE 1"/>
    <property type="match status" value="1"/>
</dbReference>
<dbReference type="PANTHER" id="PTHR21844">
    <property type="entry name" value="AKT1 SUBSTRATE 1 PROTEIN"/>
    <property type="match status" value="1"/>
</dbReference>
<dbReference type="GO" id="GO:0031669">
    <property type="term" value="P:cellular response to nutrient levels"/>
    <property type="evidence" value="ECO:0007669"/>
    <property type="project" value="Ensembl"/>
</dbReference>
<feature type="compositionally biased region" description="Pro residues" evidence="1">
    <location>
        <begin position="131"/>
        <end position="151"/>
    </location>
</feature>